<dbReference type="InterPro" id="IPR012863">
    <property type="entry name" value="DUF1636"/>
</dbReference>
<organism evidence="1 2">
    <name type="scientific">Allosphingosinicella deserti</name>
    <dbReference type="NCBI Taxonomy" id="2116704"/>
    <lineage>
        <taxon>Bacteria</taxon>
        <taxon>Pseudomonadati</taxon>
        <taxon>Pseudomonadota</taxon>
        <taxon>Alphaproteobacteria</taxon>
        <taxon>Sphingomonadales</taxon>
        <taxon>Sphingomonadaceae</taxon>
        <taxon>Allosphingosinicella</taxon>
    </lineage>
</organism>
<dbReference type="OrthoDB" id="7432804at2"/>
<keyword evidence="2" id="KW-1185">Reference proteome</keyword>
<dbReference type="RefSeq" id="WP_106514379.1">
    <property type="nucleotide sequence ID" value="NZ_PXYI01000006.1"/>
</dbReference>
<sequence>MFRAVPPRASVIACNTCRHSADAREDGDGVRGGALLAAALRDVAATDDRFREIAVEEMPCLFACTSFCTIYLRAPGKVGYVLGKFAADEASAASILEFTRLYAESEHGQVPYRLWPDGVKGHFIVRVPPEGQVVA</sequence>
<evidence type="ECO:0000313" key="2">
    <source>
        <dbReference type="Proteomes" id="UP000241167"/>
    </source>
</evidence>
<proteinExistence type="predicted"/>
<comment type="caution">
    <text evidence="1">The sequence shown here is derived from an EMBL/GenBank/DDBJ whole genome shotgun (WGS) entry which is preliminary data.</text>
</comment>
<dbReference type="Proteomes" id="UP000241167">
    <property type="component" value="Unassembled WGS sequence"/>
</dbReference>
<gene>
    <name evidence="1" type="ORF">C7I55_17825</name>
</gene>
<dbReference type="Pfam" id="PF07845">
    <property type="entry name" value="DUF1636"/>
    <property type="match status" value="1"/>
</dbReference>
<dbReference type="AlphaFoldDB" id="A0A2P7QK57"/>
<accession>A0A2P7QK57</accession>
<protein>
    <submittedName>
        <fullName evidence="1">Metal-binding protein</fullName>
    </submittedName>
</protein>
<name>A0A2P7QK57_9SPHN</name>
<reference evidence="1 2" key="1">
    <citation type="submission" date="2018-03" db="EMBL/GenBank/DDBJ databases">
        <title>The draft genome of Sphingosinicella sp. GL-C-18.</title>
        <authorList>
            <person name="Liu L."/>
            <person name="Li L."/>
            <person name="Liang L."/>
            <person name="Zhang X."/>
            <person name="Wang T."/>
        </authorList>
    </citation>
    <scope>NUCLEOTIDE SEQUENCE [LARGE SCALE GENOMIC DNA]</scope>
    <source>
        <strain evidence="1 2">GL-C-18</strain>
    </source>
</reference>
<evidence type="ECO:0000313" key="1">
    <source>
        <dbReference type="EMBL" id="PSJ38313.1"/>
    </source>
</evidence>
<dbReference type="EMBL" id="PXYI01000006">
    <property type="protein sequence ID" value="PSJ38313.1"/>
    <property type="molecule type" value="Genomic_DNA"/>
</dbReference>